<protein>
    <submittedName>
        <fullName evidence="1">RRS1-domain-containing protein</fullName>
    </submittedName>
</protein>
<keyword evidence="2" id="KW-1185">Reference proteome</keyword>
<reference evidence="1" key="2">
    <citation type="journal article" date="2022" name="New Phytol.">
        <title>Evolutionary transition to the ectomycorrhizal habit in the genomes of a hyperdiverse lineage of mushroom-forming fungi.</title>
        <authorList>
            <person name="Looney B."/>
            <person name="Miyauchi S."/>
            <person name="Morin E."/>
            <person name="Drula E."/>
            <person name="Courty P.E."/>
            <person name="Kohler A."/>
            <person name="Kuo A."/>
            <person name="LaButti K."/>
            <person name="Pangilinan J."/>
            <person name="Lipzen A."/>
            <person name="Riley R."/>
            <person name="Andreopoulos W."/>
            <person name="He G."/>
            <person name="Johnson J."/>
            <person name="Nolan M."/>
            <person name="Tritt A."/>
            <person name="Barry K.W."/>
            <person name="Grigoriev I.V."/>
            <person name="Nagy L.G."/>
            <person name="Hibbett D."/>
            <person name="Henrissat B."/>
            <person name="Matheny P.B."/>
            <person name="Labbe J."/>
            <person name="Martin F.M."/>
        </authorList>
    </citation>
    <scope>NUCLEOTIDE SEQUENCE</scope>
    <source>
        <strain evidence="1">HHB10654</strain>
    </source>
</reference>
<reference evidence="1" key="1">
    <citation type="submission" date="2021-03" db="EMBL/GenBank/DDBJ databases">
        <authorList>
            <consortium name="DOE Joint Genome Institute"/>
            <person name="Ahrendt S."/>
            <person name="Looney B.P."/>
            <person name="Miyauchi S."/>
            <person name="Morin E."/>
            <person name="Drula E."/>
            <person name="Courty P.E."/>
            <person name="Chicoki N."/>
            <person name="Fauchery L."/>
            <person name="Kohler A."/>
            <person name="Kuo A."/>
            <person name="Labutti K."/>
            <person name="Pangilinan J."/>
            <person name="Lipzen A."/>
            <person name="Riley R."/>
            <person name="Andreopoulos W."/>
            <person name="He G."/>
            <person name="Johnson J."/>
            <person name="Barry K.W."/>
            <person name="Grigoriev I.V."/>
            <person name="Nagy L."/>
            <person name="Hibbett D."/>
            <person name="Henrissat B."/>
            <person name="Matheny P.B."/>
            <person name="Labbe J."/>
            <person name="Martin F."/>
        </authorList>
    </citation>
    <scope>NUCLEOTIDE SEQUENCE</scope>
    <source>
        <strain evidence="1">HHB10654</strain>
    </source>
</reference>
<name>A0ACB8SXI0_9AGAM</name>
<evidence type="ECO:0000313" key="1">
    <source>
        <dbReference type="EMBL" id="KAI0060850.1"/>
    </source>
</evidence>
<dbReference type="EMBL" id="MU277216">
    <property type="protein sequence ID" value="KAI0060850.1"/>
    <property type="molecule type" value="Genomic_DNA"/>
</dbReference>
<comment type="caution">
    <text evidence="1">The sequence shown here is derived from an EMBL/GenBank/DDBJ whole genome shotgun (WGS) entry which is preliminary data.</text>
</comment>
<proteinExistence type="predicted"/>
<accession>A0ACB8SXI0</accession>
<dbReference type="Proteomes" id="UP000814140">
    <property type="component" value="Unassembled WGS sequence"/>
</dbReference>
<gene>
    <name evidence="1" type="ORF">BV25DRAFT_1827406</name>
</gene>
<sequence length="310" mass="34583">MDVSDILASQAAKHKSVLVEKDIPLEIDTGFLTVTDLNPIDNESYEENLEDFLQATARDGIQALLTSLFSLPTKSSPDGPLAQLPPPTTQLPRAKPLPKPKPPTKWEQFARAKGIQQTKRDKKVWDEEKQEWVARWGWNGKNKEAETQWLHEVPANADVGFDPAKEAKDARKARVSKNERQRLQNMSRSQGASTEREERKKDIDRTLATTRVSTASMGKFDKKLEGEKKLRGVKRKFEPAERSIESEKKSNLALLSKLDGTHKKPRREGGGDDVLNVRKAVRFASKGQGGVALGRKSGGSDGKQKGRGKR</sequence>
<organism evidence="1 2">
    <name type="scientific">Artomyces pyxidatus</name>
    <dbReference type="NCBI Taxonomy" id="48021"/>
    <lineage>
        <taxon>Eukaryota</taxon>
        <taxon>Fungi</taxon>
        <taxon>Dikarya</taxon>
        <taxon>Basidiomycota</taxon>
        <taxon>Agaricomycotina</taxon>
        <taxon>Agaricomycetes</taxon>
        <taxon>Russulales</taxon>
        <taxon>Auriscalpiaceae</taxon>
        <taxon>Artomyces</taxon>
    </lineage>
</organism>
<evidence type="ECO:0000313" key="2">
    <source>
        <dbReference type="Proteomes" id="UP000814140"/>
    </source>
</evidence>